<dbReference type="Proteomes" id="UP000219993">
    <property type="component" value="Chromosome"/>
</dbReference>
<proteinExistence type="predicted"/>
<evidence type="ECO:0000313" key="3">
    <source>
        <dbReference type="Proteomes" id="UP000219993"/>
    </source>
</evidence>
<evidence type="ECO:0000256" key="1">
    <source>
        <dbReference type="SAM" id="SignalP"/>
    </source>
</evidence>
<feature type="chain" id="PRO_5012087116" evidence="1">
    <location>
        <begin position="31"/>
        <end position="133"/>
    </location>
</feature>
<organism evidence="2 3">
    <name type="scientific">Halomonas beimenensis</name>
    <dbReference type="NCBI Taxonomy" id="475662"/>
    <lineage>
        <taxon>Bacteria</taxon>
        <taxon>Pseudomonadati</taxon>
        <taxon>Pseudomonadota</taxon>
        <taxon>Gammaproteobacteria</taxon>
        <taxon>Oceanospirillales</taxon>
        <taxon>Halomonadaceae</taxon>
        <taxon>Halomonas</taxon>
    </lineage>
</organism>
<dbReference type="AlphaFoldDB" id="A0A291PD72"/>
<dbReference type="KEGG" id="hbe:BEI_3794"/>
<keyword evidence="3" id="KW-1185">Reference proteome</keyword>
<sequence length="133" mass="13940">MKRSMTVGLRDWRALGVLVAVSSLSTLGFADEVSQETSQGFAMLDSMAVEELDSTRGKENVFLDRVNVQSIQDMDAATIGSGNVTGDMVSGAITFEKGALGHYSGTGIFSNVTGNGNAINNAIGISIYISNPN</sequence>
<gene>
    <name evidence="2" type="ORF">BEI_3794</name>
</gene>
<evidence type="ECO:0000313" key="2">
    <source>
        <dbReference type="EMBL" id="ATJ84781.1"/>
    </source>
</evidence>
<accession>A0A291PD72</accession>
<reference evidence="2 3" key="1">
    <citation type="journal article" date="2017" name="Sci. Rep.">
        <title>Revealing the Saline Adaptation Strategies of the Halophilic Bacterium Halomonas beimenensis through High-throughput Omics and Transposon Mutagenesis Approaches.</title>
        <authorList>
            <person name="Chen Y.H."/>
            <person name="Lin S.S."/>
            <person name="Shyu Y.T."/>
        </authorList>
    </citation>
    <scope>NUCLEOTIDE SEQUENCE [LARGE SCALE GENOMIC DNA]</scope>
    <source>
        <strain evidence="2 3">NTU-111</strain>
    </source>
</reference>
<keyword evidence="1" id="KW-0732">Signal</keyword>
<name>A0A291PD72_9GAMM</name>
<feature type="signal peptide" evidence="1">
    <location>
        <begin position="1"/>
        <end position="30"/>
    </location>
</feature>
<dbReference type="EMBL" id="CP021435">
    <property type="protein sequence ID" value="ATJ84781.1"/>
    <property type="molecule type" value="Genomic_DNA"/>
</dbReference>
<protein>
    <submittedName>
        <fullName evidence="2">Uncharacterized protein</fullName>
    </submittedName>
</protein>